<comment type="caution">
    <text evidence="2">The sequence shown here is derived from an EMBL/GenBank/DDBJ whole genome shotgun (WGS) entry which is preliminary data.</text>
</comment>
<protein>
    <submittedName>
        <fullName evidence="2">Uncharacterized protein</fullName>
    </submittedName>
</protein>
<organism evidence="2 3">
    <name type="scientific">Porites lobata</name>
    <dbReference type="NCBI Taxonomy" id="104759"/>
    <lineage>
        <taxon>Eukaryota</taxon>
        <taxon>Metazoa</taxon>
        <taxon>Cnidaria</taxon>
        <taxon>Anthozoa</taxon>
        <taxon>Hexacorallia</taxon>
        <taxon>Scleractinia</taxon>
        <taxon>Fungiina</taxon>
        <taxon>Poritidae</taxon>
        <taxon>Porites</taxon>
    </lineage>
</organism>
<dbReference type="EMBL" id="CALNXK010000253">
    <property type="protein sequence ID" value="CAH3179281.1"/>
    <property type="molecule type" value="Genomic_DNA"/>
</dbReference>
<reference evidence="2 3" key="1">
    <citation type="submission" date="2022-05" db="EMBL/GenBank/DDBJ databases">
        <authorList>
            <consortium name="Genoscope - CEA"/>
            <person name="William W."/>
        </authorList>
    </citation>
    <scope>NUCLEOTIDE SEQUENCE [LARGE SCALE GENOMIC DNA]</scope>
</reference>
<gene>
    <name evidence="2" type="ORF">PLOB_00021727</name>
</gene>
<evidence type="ECO:0000256" key="1">
    <source>
        <dbReference type="SAM" id="MobiDB-lite"/>
    </source>
</evidence>
<evidence type="ECO:0000313" key="2">
    <source>
        <dbReference type="EMBL" id="CAH3179281.1"/>
    </source>
</evidence>
<accession>A0ABN8RJ66</accession>
<feature type="non-terminal residue" evidence="2">
    <location>
        <position position="194"/>
    </location>
</feature>
<dbReference type="Proteomes" id="UP001159405">
    <property type="component" value="Unassembled WGS sequence"/>
</dbReference>
<proteinExistence type="predicted"/>
<evidence type="ECO:0000313" key="3">
    <source>
        <dbReference type="Proteomes" id="UP001159405"/>
    </source>
</evidence>
<feature type="region of interest" description="Disordered" evidence="1">
    <location>
        <begin position="110"/>
        <end position="132"/>
    </location>
</feature>
<keyword evidence="3" id="KW-1185">Reference proteome</keyword>
<sequence length="194" mass="22127">MDIEEAKNFAKNKIEADALARQVRDVIKTTKWQKQDMREGFKETFKPLIKSQDSIKKSIDEQQNATIAQLKANQLALTQGLNQNRMAITEGFDKLDEVKKWDLAQLPSFDAIEESKEDDPSRSEGGPKIAKFTPEDLDRNLMNKEAQDILKLNGYDKLPSEYFEEDVSNIDKLIEDVNEDLGETSKAIKNTAIF</sequence>
<name>A0ABN8RJ66_9CNID</name>